<accession>M4RYU4</accession>
<organism evidence="1 2">
    <name type="scientific">Paraglaciecola psychrophila 170</name>
    <dbReference type="NCBI Taxonomy" id="1129794"/>
    <lineage>
        <taxon>Bacteria</taxon>
        <taxon>Pseudomonadati</taxon>
        <taxon>Pseudomonadota</taxon>
        <taxon>Gammaproteobacteria</taxon>
        <taxon>Alteromonadales</taxon>
        <taxon>Alteromonadaceae</taxon>
        <taxon>Paraglaciecola</taxon>
    </lineage>
</organism>
<gene>
    <name evidence="1" type="ORF">C427_5292</name>
</gene>
<keyword evidence="2" id="KW-1185">Reference proteome</keyword>
<dbReference type="AlphaFoldDB" id="M4RYU4"/>
<dbReference type="KEGG" id="gps:C427_5292"/>
<dbReference type="EMBL" id="CP003837">
    <property type="protein sequence ID" value="AGH47389.1"/>
    <property type="molecule type" value="Genomic_DNA"/>
</dbReference>
<sequence length="50" mass="5901">MQQANENLESKIQARTQDLTDSNKKFNLVINQRKLLESRLKHEVLTDFLT</sequence>
<reference evidence="1 2" key="1">
    <citation type="journal article" date="2013" name="Genome Announc.">
        <title>Complete Genome Sequence of Glaciecola psychrophila Strain 170T.</title>
        <authorList>
            <person name="Yin J."/>
            <person name="Chen J."/>
            <person name="Liu G."/>
            <person name="Yu Y."/>
            <person name="Song L."/>
            <person name="Wang X."/>
            <person name="Qu X."/>
        </authorList>
    </citation>
    <scope>NUCLEOTIDE SEQUENCE [LARGE SCALE GENOMIC DNA]</scope>
    <source>
        <strain evidence="1 2">170</strain>
    </source>
</reference>
<dbReference type="Proteomes" id="UP000011864">
    <property type="component" value="Chromosome"/>
</dbReference>
<name>M4RYU4_9ALTE</name>
<dbReference type="PATRIC" id="fig|1129794.4.peg.5275"/>
<evidence type="ECO:0000313" key="1">
    <source>
        <dbReference type="EMBL" id="AGH47389.1"/>
    </source>
</evidence>
<dbReference type="STRING" id="1129794.C427_5292"/>
<proteinExistence type="predicted"/>
<dbReference type="HOGENOM" id="CLU_3120848_0_0_6"/>
<protein>
    <submittedName>
        <fullName evidence="1">Uncharacterized protein</fullName>
    </submittedName>
</protein>
<evidence type="ECO:0000313" key="2">
    <source>
        <dbReference type="Proteomes" id="UP000011864"/>
    </source>
</evidence>